<dbReference type="InterPro" id="IPR050229">
    <property type="entry name" value="GlpE_sulfurtransferase"/>
</dbReference>
<keyword evidence="3" id="KW-1185">Reference proteome</keyword>
<dbReference type="Proteomes" id="UP000567922">
    <property type="component" value="Unassembled WGS sequence"/>
</dbReference>
<evidence type="ECO:0000313" key="2">
    <source>
        <dbReference type="EMBL" id="MBB3038003.1"/>
    </source>
</evidence>
<dbReference type="CDD" id="cd00158">
    <property type="entry name" value="RHOD"/>
    <property type="match status" value="1"/>
</dbReference>
<feature type="domain" description="Rhodanese" evidence="1">
    <location>
        <begin position="17"/>
        <end position="104"/>
    </location>
</feature>
<evidence type="ECO:0000313" key="3">
    <source>
        <dbReference type="Proteomes" id="UP000567922"/>
    </source>
</evidence>
<evidence type="ECO:0000259" key="1">
    <source>
        <dbReference type="PROSITE" id="PS50206"/>
    </source>
</evidence>
<dbReference type="AlphaFoldDB" id="A0A839RPU4"/>
<organism evidence="2 3">
    <name type="scientific">Hoyosella altamirensis</name>
    <dbReference type="NCBI Taxonomy" id="616997"/>
    <lineage>
        <taxon>Bacteria</taxon>
        <taxon>Bacillati</taxon>
        <taxon>Actinomycetota</taxon>
        <taxon>Actinomycetes</taxon>
        <taxon>Mycobacteriales</taxon>
        <taxon>Hoyosellaceae</taxon>
        <taxon>Hoyosella</taxon>
    </lineage>
</organism>
<dbReference type="EMBL" id="JACHWS010000002">
    <property type="protein sequence ID" value="MBB3038003.1"/>
    <property type="molecule type" value="Genomic_DNA"/>
</dbReference>
<dbReference type="RefSeq" id="WP_423785872.1">
    <property type="nucleotide sequence ID" value="NZ_BDDI01000006.1"/>
</dbReference>
<dbReference type="PANTHER" id="PTHR43031:SF1">
    <property type="entry name" value="PYRIDINE NUCLEOTIDE-DISULPHIDE OXIDOREDUCTASE"/>
    <property type="match status" value="1"/>
</dbReference>
<dbReference type="SUPFAM" id="SSF52821">
    <property type="entry name" value="Rhodanese/Cell cycle control phosphatase"/>
    <property type="match status" value="1"/>
</dbReference>
<sequence>MSESVRSVPIGDLPEEFSESVVLLDVREQDEWDQGHAPGALHIPLGDVPSRVDEVDPDAELFVICRSGGRSFRVIQWLNQIGYEATNVSGGMVAWQKEGRRVIALDGSPGSVY</sequence>
<keyword evidence="2" id="KW-0808">Transferase</keyword>
<dbReference type="Gene3D" id="3.40.250.10">
    <property type="entry name" value="Rhodanese-like domain"/>
    <property type="match status" value="1"/>
</dbReference>
<accession>A0A839RPU4</accession>
<dbReference type="SMART" id="SM00450">
    <property type="entry name" value="RHOD"/>
    <property type="match status" value="1"/>
</dbReference>
<gene>
    <name evidence="2" type="ORF">FHU29_002452</name>
</gene>
<dbReference type="InterPro" id="IPR001763">
    <property type="entry name" value="Rhodanese-like_dom"/>
</dbReference>
<comment type="caution">
    <text evidence="2">The sequence shown here is derived from an EMBL/GenBank/DDBJ whole genome shotgun (WGS) entry which is preliminary data.</text>
</comment>
<dbReference type="InterPro" id="IPR036873">
    <property type="entry name" value="Rhodanese-like_dom_sf"/>
</dbReference>
<protein>
    <submittedName>
        <fullName evidence="2">Rhodanese-related sulfurtransferase</fullName>
    </submittedName>
</protein>
<dbReference type="PROSITE" id="PS50206">
    <property type="entry name" value="RHODANESE_3"/>
    <property type="match status" value="1"/>
</dbReference>
<proteinExistence type="predicted"/>
<dbReference type="GO" id="GO:0016740">
    <property type="term" value="F:transferase activity"/>
    <property type="evidence" value="ECO:0007669"/>
    <property type="project" value="UniProtKB-KW"/>
</dbReference>
<dbReference type="PANTHER" id="PTHR43031">
    <property type="entry name" value="FAD-DEPENDENT OXIDOREDUCTASE"/>
    <property type="match status" value="1"/>
</dbReference>
<reference evidence="2 3" key="1">
    <citation type="submission" date="2020-08" db="EMBL/GenBank/DDBJ databases">
        <title>Sequencing the genomes of 1000 actinobacteria strains.</title>
        <authorList>
            <person name="Klenk H.-P."/>
        </authorList>
    </citation>
    <scope>NUCLEOTIDE SEQUENCE [LARGE SCALE GENOMIC DNA]</scope>
    <source>
        <strain evidence="2 3">DSM 45258</strain>
    </source>
</reference>
<dbReference type="Pfam" id="PF00581">
    <property type="entry name" value="Rhodanese"/>
    <property type="match status" value="1"/>
</dbReference>
<name>A0A839RPU4_9ACTN</name>